<feature type="region of interest" description="Disordered" evidence="1">
    <location>
        <begin position="52"/>
        <end position="82"/>
    </location>
</feature>
<comment type="caution">
    <text evidence="2">The sequence shown here is derived from an EMBL/GenBank/DDBJ whole genome shotgun (WGS) entry which is preliminary data.</text>
</comment>
<evidence type="ECO:0000256" key="1">
    <source>
        <dbReference type="SAM" id="MobiDB-lite"/>
    </source>
</evidence>
<dbReference type="AlphaFoldDB" id="A0AAV3ZLD3"/>
<dbReference type="EMBL" id="BLXT01002491">
    <property type="protein sequence ID" value="GFN95335.1"/>
    <property type="molecule type" value="Genomic_DNA"/>
</dbReference>
<name>A0AAV3ZLD3_9GAST</name>
<sequence length="82" mass="9088">MQTFSGCRMLQAAEKHHQEALTCSGYKQQLRCTPTHNTRTDAGAARAITNLKANSQSGETTHIRQQQSALAKEQRGSIHRIP</sequence>
<evidence type="ECO:0000313" key="3">
    <source>
        <dbReference type="Proteomes" id="UP000735302"/>
    </source>
</evidence>
<feature type="compositionally biased region" description="Polar residues" evidence="1">
    <location>
        <begin position="52"/>
        <end position="69"/>
    </location>
</feature>
<organism evidence="2 3">
    <name type="scientific">Plakobranchus ocellatus</name>
    <dbReference type="NCBI Taxonomy" id="259542"/>
    <lineage>
        <taxon>Eukaryota</taxon>
        <taxon>Metazoa</taxon>
        <taxon>Spiralia</taxon>
        <taxon>Lophotrochozoa</taxon>
        <taxon>Mollusca</taxon>
        <taxon>Gastropoda</taxon>
        <taxon>Heterobranchia</taxon>
        <taxon>Euthyneura</taxon>
        <taxon>Panpulmonata</taxon>
        <taxon>Sacoglossa</taxon>
        <taxon>Placobranchoidea</taxon>
        <taxon>Plakobranchidae</taxon>
        <taxon>Plakobranchus</taxon>
    </lineage>
</organism>
<reference evidence="2 3" key="1">
    <citation type="journal article" date="2021" name="Elife">
        <title>Chloroplast acquisition without the gene transfer in kleptoplastic sea slugs, Plakobranchus ocellatus.</title>
        <authorList>
            <person name="Maeda T."/>
            <person name="Takahashi S."/>
            <person name="Yoshida T."/>
            <person name="Shimamura S."/>
            <person name="Takaki Y."/>
            <person name="Nagai Y."/>
            <person name="Toyoda A."/>
            <person name="Suzuki Y."/>
            <person name="Arimoto A."/>
            <person name="Ishii H."/>
            <person name="Satoh N."/>
            <person name="Nishiyama T."/>
            <person name="Hasebe M."/>
            <person name="Maruyama T."/>
            <person name="Minagawa J."/>
            <person name="Obokata J."/>
            <person name="Shigenobu S."/>
        </authorList>
    </citation>
    <scope>NUCLEOTIDE SEQUENCE [LARGE SCALE GENOMIC DNA]</scope>
</reference>
<evidence type="ECO:0000313" key="2">
    <source>
        <dbReference type="EMBL" id="GFN95335.1"/>
    </source>
</evidence>
<accession>A0AAV3ZLD3</accession>
<dbReference type="Proteomes" id="UP000735302">
    <property type="component" value="Unassembled WGS sequence"/>
</dbReference>
<keyword evidence="3" id="KW-1185">Reference proteome</keyword>
<proteinExistence type="predicted"/>
<gene>
    <name evidence="2" type="ORF">PoB_002184100</name>
</gene>
<protein>
    <submittedName>
        <fullName evidence="2">Uncharacterized protein</fullName>
    </submittedName>
</protein>